<evidence type="ECO:0000313" key="2">
    <source>
        <dbReference type="Proteomes" id="UP001054945"/>
    </source>
</evidence>
<name>A0AAV4WT98_CAEEX</name>
<reference evidence="1 2" key="1">
    <citation type="submission" date="2021-06" db="EMBL/GenBank/DDBJ databases">
        <title>Caerostris extrusa draft genome.</title>
        <authorList>
            <person name="Kono N."/>
            <person name="Arakawa K."/>
        </authorList>
    </citation>
    <scope>NUCLEOTIDE SEQUENCE [LARGE SCALE GENOMIC DNA]</scope>
</reference>
<sequence length="140" mass="16185">MRSNYNKHFMKLPFCYIKKEEKDLTVDFYDFFKNHCCWFHVTSLIFKGGRSRNGLSHLFRAMAKEKPLIFNKRSGAEREEGLSSACAAKRRTCSRRGSASCPWNVISLPFLRVQRGKVIAGHLLGSHDPPHSCRCLQEFN</sequence>
<dbReference type="Proteomes" id="UP001054945">
    <property type="component" value="Unassembled WGS sequence"/>
</dbReference>
<keyword evidence="2" id="KW-1185">Reference proteome</keyword>
<gene>
    <name evidence="1" type="ORF">CEXT_469341</name>
</gene>
<dbReference type="EMBL" id="BPLR01016584">
    <property type="protein sequence ID" value="GIY84870.1"/>
    <property type="molecule type" value="Genomic_DNA"/>
</dbReference>
<organism evidence="1 2">
    <name type="scientific">Caerostris extrusa</name>
    <name type="common">Bark spider</name>
    <name type="synonym">Caerostris bankana</name>
    <dbReference type="NCBI Taxonomy" id="172846"/>
    <lineage>
        <taxon>Eukaryota</taxon>
        <taxon>Metazoa</taxon>
        <taxon>Ecdysozoa</taxon>
        <taxon>Arthropoda</taxon>
        <taxon>Chelicerata</taxon>
        <taxon>Arachnida</taxon>
        <taxon>Araneae</taxon>
        <taxon>Araneomorphae</taxon>
        <taxon>Entelegynae</taxon>
        <taxon>Araneoidea</taxon>
        <taxon>Araneidae</taxon>
        <taxon>Caerostris</taxon>
    </lineage>
</organism>
<protein>
    <submittedName>
        <fullName evidence="1">Uncharacterized protein</fullName>
    </submittedName>
</protein>
<comment type="caution">
    <text evidence="1">The sequence shown here is derived from an EMBL/GenBank/DDBJ whole genome shotgun (WGS) entry which is preliminary data.</text>
</comment>
<proteinExistence type="predicted"/>
<evidence type="ECO:0000313" key="1">
    <source>
        <dbReference type="EMBL" id="GIY84870.1"/>
    </source>
</evidence>
<dbReference type="AlphaFoldDB" id="A0AAV4WT98"/>
<accession>A0AAV4WT98</accession>